<dbReference type="AlphaFoldDB" id="E6PRB8"/>
<dbReference type="PROSITE" id="PS01081">
    <property type="entry name" value="HTH_TETR_1"/>
    <property type="match status" value="1"/>
</dbReference>
<protein>
    <submittedName>
        <fullName evidence="3">Transcriptional regulator</fullName>
    </submittedName>
</protein>
<keyword evidence="1" id="KW-0238">DNA-binding</keyword>
<dbReference type="GO" id="GO:0000976">
    <property type="term" value="F:transcription cis-regulatory region binding"/>
    <property type="evidence" value="ECO:0007669"/>
    <property type="project" value="TreeGrafter"/>
</dbReference>
<dbReference type="Pfam" id="PF17932">
    <property type="entry name" value="TetR_C_24"/>
    <property type="match status" value="1"/>
</dbReference>
<evidence type="ECO:0000256" key="1">
    <source>
        <dbReference type="ARBA" id="ARBA00023125"/>
    </source>
</evidence>
<dbReference type="InterPro" id="IPR050109">
    <property type="entry name" value="HTH-type_TetR-like_transc_reg"/>
</dbReference>
<dbReference type="Gene3D" id="1.10.357.10">
    <property type="entry name" value="Tetracycline Repressor, domain 2"/>
    <property type="match status" value="1"/>
</dbReference>
<dbReference type="PANTHER" id="PTHR30055">
    <property type="entry name" value="HTH-TYPE TRANSCRIPTIONAL REGULATOR RUTR"/>
    <property type="match status" value="1"/>
</dbReference>
<dbReference type="EMBL" id="CABM01000043">
    <property type="protein sequence ID" value="CBH97473.1"/>
    <property type="molecule type" value="Genomic_DNA"/>
</dbReference>
<evidence type="ECO:0000259" key="2">
    <source>
        <dbReference type="PROSITE" id="PS50977"/>
    </source>
</evidence>
<dbReference type="InterPro" id="IPR036271">
    <property type="entry name" value="Tet_transcr_reg_TetR-rel_C_sf"/>
</dbReference>
<dbReference type="InterPro" id="IPR001647">
    <property type="entry name" value="HTH_TetR"/>
</dbReference>
<proteinExistence type="predicted"/>
<dbReference type="SUPFAM" id="SSF48498">
    <property type="entry name" value="Tetracyclin repressor-like, C-terminal domain"/>
    <property type="match status" value="1"/>
</dbReference>
<dbReference type="GO" id="GO:0003700">
    <property type="term" value="F:DNA-binding transcription factor activity"/>
    <property type="evidence" value="ECO:0007669"/>
    <property type="project" value="TreeGrafter"/>
</dbReference>
<name>E6PRB8_9ZZZZ</name>
<dbReference type="InterPro" id="IPR009057">
    <property type="entry name" value="Homeodomain-like_sf"/>
</dbReference>
<accession>E6PRB8</accession>
<dbReference type="InterPro" id="IPR023772">
    <property type="entry name" value="DNA-bd_HTH_TetR-type_CS"/>
</dbReference>
<dbReference type="Gene3D" id="1.10.10.60">
    <property type="entry name" value="Homeodomain-like"/>
    <property type="match status" value="1"/>
</dbReference>
<feature type="domain" description="HTH tetR-type" evidence="2">
    <location>
        <begin position="14"/>
        <end position="74"/>
    </location>
</feature>
<comment type="caution">
    <text evidence="3">The sequence shown here is derived from an EMBL/GenBank/DDBJ whole genome shotgun (WGS) entry which is preliminary data.</text>
</comment>
<dbReference type="PROSITE" id="PS50977">
    <property type="entry name" value="HTH_TETR_2"/>
    <property type="match status" value="1"/>
</dbReference>
<sequence length="208" mass="22259">MAYKQTPKVEAKLAETRGRIVDAALAVVAEEGYAASSIPAIAVHAGVSTGLIYRYFPSKAVLFDEVFKRATEHEIDACWKAARMPGSARERLAGIIDTFSRRALAAPTLAWSLLAEPVDPLIETDRLKYRVLYRDLFIAVVEQGIADGEVEPQDATTTAAAIVGALAEALVGPLARQVEPTESGAVIESIIKFCVRALGEPPGPAKMP</sequence>
<organism evidence="3">
    <name type="scientific">mine drainage metagenome</name>
    <dbReference type="NCBI Taxonomy" id="410659"/>
    <lineage>
        <taxon>unclassified sequences</taxon>
        <taxon>metagenomes</taxon>
        <taxon>ecological metagenomes</taxon>
    </lineage>
</organism>
<dbReference type="PANTHER" id="PTHR30055:SF226">
    <property type="entry name" value="HTH-TYPE TRANSCRIPTIONAL REGULATOR PKSA"/>
    <property type="match status" value="1"/>
</dbReference>
<dbReference type="PRINTS" id="PR00455">
    <property type="entry name" value="HTHTETR"/>
</dbReference>
<gene>
    <name evidence="3" type="ORF">CARN2_2945</name>
</gene>
<evidence type="ECO:0000313" key="3">
    <source>
        <dbReference type="EMBL" id="CBH97473.1"/>
    </source>
</evidence>
<reference evidence="3" key="1">
    <citation type="submission" date="2009-10" db="EMBL/GenBank/DDBJ databases">
        <title>Diversity of trophic interactions inside an arsenic-rich microbial ecosystem.</title>
        <authorList>
            <person name="Bertin P.N."/>
            <person name="Heinrich-Salmeron A."/>
            <person name="Pelletier E."/>
            <person name="Goulhen-Chollet F."/>
            <person name="Arsene-Ploetze F."/>
            <person name="Gallien S."/>
            <person name="Calteau A."/>
            <person name="Vallenet D."/>
            <person name="Casiot C."/>
            <person name="Chane-Woon-Ming B."/>
            <person name="Giloteaux L."/>
            <person name="Barakat M."/>
            <person name="Bonnefoy V."/>
            <person name="Bruneel O."/>
            <person name="Chandler M."/>
            <person name="Cleiss J."/>
            <person name="Duran R."/>
            <person name="Elbaz-Poulichet F."/>
            <person name="Fonknechten N."/>
            <person name="Lauga B."/>
            <person name="Mornico D."/>
            <person name="Ortet P."/>
            <person name="Schaeffer C."/>
            <person name="Siguier P."/>
            <person name="Alexander Thil Smith A."/>
            <person name="Van Dorsselaer A."/>
            <person name="Weissenbach J."/>
            <person name="Medigue C."/>
            <person name="Le Paslier D."/>
        </authorList>
    </citation>
    <scope>NUCLEOTIDE SEQUENCE</scope>
</reference>
<dbReference type="Pfam" id="PF00440">
    <property type="entry name" value="TetR_N"/>
    <property type="match status" value="1"/>
</dbReference>
<dbReference type="SUPFAM" id="SSF46689">
    <property type="entry name" value="Homeodomain-like"/>
    <property type="match status" value="1"/>
</dbReference>
<dbReference type="InterPro" id="IPR041490">
    <property type="entry name" value="KstR2_TetR_C"/>
</dbReference>